<sequence length="732" mass="81948">MALQACLDNYLLALSSLDSSQVTTDLVKSSNSENILQRGQIHAAIGCCSNASSGKFPGSLIKIPNLNAAEISEDREKTILNSITNLESSLAASFLATGSNSAVPKGPQLQGSASTDTDHFDLSTFPVLMSPNLSNFGSSTACYSIAEEDVHLGQNRLQVQKRRRQQGDIRTTFQSELQKSLDSLLDVKREGLSSSPQLHKKIRLDNQKNSILQENIIQQPLPSQDSVQLQAARPTLHALVIQNKLGNQKQQDTLQSTLQLLGVNMKQKQQQQQRQMRDYLQSLALPRVQSMLSFNANACSRRLMQYMYHQRQRPPDSGISYWRKFVAEYYAPCAKKRWCLSSCDSSRLHAIGVFSQGTWHCDLCRTKSGRGFEATFEVLPRLNNIQFDSGVINELSFLECPLEFTLPSGLMVLEYGKVVHETLYDHLHVVREGKLRIIFAHNLKIICWEFCSWDHEELIPRSSILPKVNELVHASKNYQTNIDDIGSYRTPLCDLQENCTMLLSAGRELERDLGLQLVGDLGFSKRYVRCLQIADIFNSMKDLMTFSWDNQIGPIESLKKYTQQFSTTELHKDELLEKEQIEVLQGLPTNPNKLSASHALGGNSNDNSNMSKGALLNISDVSCHYIYPSQTRINSKMGELEQTSLLYKRCGRNASSTPSQGPKTSSAEFIQEFEFPGLHSSGGGQHRREHKVQNLLEEIIMRAENEAVNAKIGNIISGLQTGAKGKMLLRMG</sequence>
<proteinExistence type="predicted"/>
<dbReference type="InterPro" id="IPR029005">
    <property type="entry name" value="LIM-bd/SEUSS"/>
</dbReference>
<organism evidence="1 2">
    <name type="scientific">Populus euphratica</name>
    <name type="common">Euphrates poplar</name>
    <dbReference type="NCBI Taxonomy" id="75702"/>
    <lineage>
        <taxon>Eukaryota</taxon>
        <taxon>Viridiplantae</taxon>
        <taxon>Streptophyta</taxon>
        <taxon>Embryophyta</taxon>
        <taxon>Tracheophyta</taxon>
        <taxon>Spermatophyta</taxon>
        <taxon>Magnoliopsida</taxon>
        <taxon>eudicotyledons</taxon>
        <taxon>Gunneridae</taxon>
        <taxon>Pentapetalae</taxon>
        <taxon>rosids</taxon>
        <taxon>fabids</taxon>
        <taxon>Malpighiales</taxon>
        <taxon>Salicaceae</taxon>
        <taxon>Saliceae</taxon>
        <taxon>Populus</taxon>
    </lineage>
</organism>
<reference evidence="2 3" key="1">
    <citation type="submission" date="2025-04" db="UniProtKB">
        <authorList>
            <consortium name="RefSeq"/>
        </authorList>
    </citation>
    <scope>IDENTIFICATION</scope>
</reference>
<dbReference type="RefSeq" id="XP_011016018.1">
    <property type="nucleotide sequence ID" value="XM_011017716.1"/>
</dbReference>
<dbReference type="RefSeq" id="XP_011016019.1">
    <property type="nucleotide sequence ID" value="XM_011017717.1"/>
</dbReference>
<dbReference type="Proteomes" id="UP000694918">
    <property type="component" value="Unplaced"/>
</dbReference>
<accession>A0AAJ6TS36</accession>
<name>A0AAJ6TS36_POPEU</name>
<dbReference type="Pfam" id="PF01803">
    <property type="entry name" value="LIM_bind"/>
    <property type="match status" value="1"/>
</dbReference>
<dbReference type="KEGG" id="peu:105119568"/>
<evidence type="ECO:0000313" key="3">
    <source>
        <dbReference type="RefSeq" id="XP_011016019.1"/>
    </source>
</evidence>
<dbReference type="AlphaFoldDB" id="A0AAJ6TS36"/>
<dbReference type="GeneID" id="105119568"/>
<keyword evidence="1" id="KW-1185">Reference proteome</keyword>
<protein>
    <submittedName>
        <fullName evidence="2 3">Probable transcriptional regulator SLK2</fullName>
    </submittedName>
</protein>
<evidence type="ECO:0000313" key="2">
    <source>
        <dbReference type="RefSeq" id="XP_011016018.1"/>
    </source>
</evidence>
<evidence type="ECO:0000313" key="1">
    <source>
        <dbReference type="Proteomes" id="UP000694918"/>
    </source>
</evidence>
<gene>
    <name evidence="2 3" type="primary">LOC105119568</name>
</gene>
<dbReference type="PANTHER" id="PTHR10378">
    <property type="entry name" value="LIM DOMAIN-BINDING PROTEIN"/>
    <property type="match status" value="1"/>
</dbReference>